<dbReference type="Proteomes" id="UP000253436">
    <property type="component" value="Unassembled WGS sequence"/>
</dbReference>
<dbReference type="SUPFAM" id="SSF52402">
    <property type="entry name" value="Adenine nucleotide alpha hydrolases-like"/>
    <property type="match status" value="1"/>
</dbReference>
<evidence type="ECO:0000259" key="2">
    <source>
        <dbReference type="Pfam" id="PF00582"/>
    </source>
</evidence>
<dbReference type="Pfam" id="PF00582">
    <property type="entry name" value="Usp"/>
    <property type="match status" value="1"/>
</dbReference>
<comment type="similarity">
    <text evidence="1">Belongs to the universal stress protein A family.</text>
</comment>
<dbReference type="InterPro" id="IPR006015">
    <property type="entry name" value="Universal_stress_UspA"/>
</dbReference>
<evidence type="ECO:0000256" key="1">
    <source>
        <dbReference type="ARBA" id="ARBA00008791"/>
    </source>
</evidence>
<organism evidence="3 4">
    <name type="scientific">Winogradskyella arenosi</name>
    <dbReference type="NCBI Taxonomy" id="533325"/>
    <lineage>
        <taxon>Bacteria</taxon>
        <taxon>Pseudomonadati</taxon>
        <taxon>Bacteroidota</taxon>
        <taxon>Flavobacteriia</taxon>
        <taxon>Flavobacteriales</taxon>
        <taxon>Flavobacteriaceae</taxon>
        <taxon>Winogradskyella</taxon>
    </lineage>
</organism>
<dbReference type="EMBL" id="QPJO01000001">
    <property type="protein sequence ID" value="RCW93297.1"/>
    <property type="molecule type" value="Genomic_DNA"/>
</dbReference>
<reference evidence="3 4" key="1">
    <citation type="submission" date="2018-07" db="EMBL/GenBank/DDBJ databases">
        <title>Genomic Encyclopedia of Type Strains, Phase III (KMG-III): the genomes of soil and plant-associated and newly described type strains.</title>
        <authorList>
            <person name="Whitman W."/>
        </authorList>
    </citation>
    <scope>NUCLEOTIDE SEQUENCE [LARGE SCALE GENOMIC DNA]</scope>
    <source>
        <strain evidence="3 4">CECT 7958</strain>
    </source>
</reference>
<dbReference type="Gene3D" id="3.40.50.12370">
    <property type="match status" value="1"/>
</dbReference>
<protein>
    <submittedName>
        <fullName evidence="3">Nucleotide-binding universal stress UspA family protein</fullName>
    </submittedName>
</protein>
<dbReference type="AlphaFoldDB" id="A0A368ZJG9"/>
<keyword evidence="4" id="KW-1185">Reference proteome</keyword>
<comment type="caution">
    <text evidence="3">The sequence shown here is derived from an EMBL/GenBank/DDBJ whole genome shotgun (WGS) entry which is preliminary data.</text>
</comment>
<feature type="domain" description="UspA" evidence="2">
    <location>
        <begin position="28"/>
        <end position="172"/>
    </location>
</feature>
<proteinExistence type="inferred from homology"/>
<sequence>MSLFNGTDSCHSFFEKVLLALVTSLKVMKKILLLTDFSKNATNAILYALQFFSGNPCTFYLMYVHKVESYISDDLLENSKDSVYEAIAEKPKAKLKSLKATLIKDYAHEHYEFKTVIDYDVFTDAIKQAVRKFSLDYIVMGSNGASNVKEVLMGSNTINVIEKVSCKTLVVPSGYRFKLPHEFLVVLNPTTLLDQYLMDIIIAFITRFKLKLHVLRLVKNIVDTTVVVNDLDNLAYLGARYQRVEADDVDKAVAKYLETHPIDITTYVAQDKSFVERLFSASPNKEIKSRMNLPLLVLHSQ</sequence>
<name>A0A368ZJG9_9FLAO</name>
<accession>A0A368ZJG9</accession>
<evidence type="ECO:0000313" key="4">
    <source>
        <dbReference type="Proteomes" id="UP000253436"/>
    </source>
</evidence>
<dbReference type="PANTHER" id="PTHR46268">
    <property type="entry name" value="STRESS RESPONSE PROTEIN NHAX"/>
    <property type="match status" value="1"/>
</dbReference>
<dbReference type="InterPro" id="IPR006016">
    <property type="entry name" value="UspA"/>
</dbReference>
<gene>
    <name evidence="3" type="ORF">DFQ08_10189</name>
</gene>
<dbReference type="PRINTS" id="PR01438">
    <property type="entry name" value="UNVRSLSTRESS"/>
</dbReference>
<dbReference type="PANTHER" id="PTHR46268:SF6">
    <property type="entry name" value="UNIVERSAL STRESS PROTEIN UP12"/>
    <property type="match status" value="1"/>
</dbReference>
<evidence type="ECO:0000313" key="3">
    <source>
        <dbReference type="EMBL" id="RCW93297.1"/>
    </source>
</evidence>
<dbReference type="CDD" id="cd00293">
    <property type="entry name" value="USP-like"/>
    <property type="match status" value="1"/>
</dbReference>